<name>A0A8B8DPT6_CRAVI</name>
<gene>
    <name evidence="3" type="primary">LOC111128414</name>
</gene>
<feature type="region of interest" description="Disordered" evidence="1">
    <location>
        <begin position="211"/>
        <end position="246"/>
    </location>
</feature>
<dbReference type="OrthoDB" id="10072364at2759"/>
<keyword evidence="2" id="KW-1185">Reference proteome</keyword>
<sequence length="360" mass="41260">MNSEEEEFFSSLKKKKRRTSERSGEVLSSEDEALCEQQTPETSCAKRSTHSRSSERLRNKKKFVMPKKDVIWRDIQSTEKTKLRTPSKCVNDFTKITNRYNADRFDTFEDDNYESDDIDEFINDEEESDESEETPHPSRIKGYRRRLLPRTSDSDSEDSTSCQPLDQDHDSATDDDSSERVVNCVNDGEGSRSNSPLSGVKLKKCKFKSNVIESSDSETDSEEKNRTENERELPLEKGSKKGTEDARCSIIKTKEEEQFSLEANAVNQTDVGGEELITISDDELFSYCASLESTQATVTTSSESSESKSSTGSESEVQSDSESQSEEELEKHDRAYRQRQEKLKKFEEFNKMRRNRKLSK</sequence>
<dbReference type="GeneID" id="111128414"/>
<feature type="region of interest" description="Disordered" evidence="1">
    <location>
        <begin position="104"/>
        <end position="198"/>
    </location>
</feature>
<organism evidence="2 3">
    <name type="scientific">Crassostrea virginica</name>
    <name type="common">Eastern oyster</name>
    <dbReference type="NCBI Taxonomy" id="6565"/>
    <lineage>
        <taxon>Eukaryota</taxon>
        <taxon>Metazoa</taxon>
        <taxon>Spiralia</taxon>
        <taxon>Lophotrochozoa</taxon>
        <taxon>Mollusca</taxon>
        <taxon>Bivalvia</taxon>
        <taxon>Autobranchia</taxon>
        <taxon>Pteriomorphia</taxon>
        <taxon>Ostreida</taxon>
        <taxon>Ostreoidea</taxon>
        <taxon>Ostreidae</taxon>
        <taxon>Crassostrea</taxon>
    </lineage>
</organism>
<dbReference type="RefSeq" id="XP_022329718.1">
    <property type="nucleotide sequence ID" value="XM_022474010.1"/>
</dbReference>
<feature type="compositionally biased region" description="Basic and acidic residues" evidence="1">
    <location>
        <begin position="222"/>
        <end position="246"/>
    </location>
</feature>
<feature type="region of interest" description="Disordered" evidence="1">
    <location>
        <begin position="1"/>
        <end position="62"/>
    </location>
</feature>
<feature type="compositionally biased region" description="Basic residues" evidence="1">
    <location>
        <begin position="138"/>
        <end position="148"/>
    </location>
</feature>
<feature type="compositionally biased region" description="Basic and acidic residues" evidence="1">
    <location>
        <begin position="329"/>
        <end position="342"/>
    </location>
</feature>
<dbReference type="AlphaFoldDB" id="A0A8B8DPT6"/>
<feature type="compositionally biased region" description="Low complexity" evidence="1">
    <location>
        <begin position="295"/>
        <end position="316"/>
    </location>
</feature>
<feature type="compositionally biased region" description="Polar residues" evidence="1">
    <location>
        <begin position="36"/>
        <end position="46"/>
    </location>
</feature>
<dbReference type="KEGG" id="cvn:111128414"/>
<evidence type="ECO:0000313" key="3">
    <source>
        <dbReference type="RefSeq" id="XP_022329718.1"/>
    </source>
</evidence>
<protein>
    <submittedName>
        <fullName evidence="3">Dentin sialophosphoprotein-like</fullName>
    </submittedName>
</protein>
<evidence type="ECO:0000313" key="2">
    <source>
        <dbReference type="Proteomes" id="UP000694844"/>
    </source>
</evidence>
<evidence type="ECO:0000256" key="1">
    <source>
        <dbReference type="SAM" id="MobiDB-lite"/>
    </source>
</evidence>
<feature type="compositionally biased region" description="Acidic residues" evidence="1">
    <location>
        <begin position="317"/>
        <end position="328"/>
    </location>
</feature>
<feature type="region of interest" description="Disordered" evidence="1">
    <location>
        <begin position="295"/>
        <end position="342"/>
    </location>
</feature>
<dbReference type="Proteomes" id="UP000694844">
    <property type="component" value="Chromosome 4"/>
</dbReference>
<accession>A0A8B8DPT6</accession>
<feature type="compositionally biased region" description="Acidic residues" evidence="1">
    <location>
        <begin position="108"/>
        <end position="132"/>
    </location>
</feature>
<proteinExistence type="predicted"/>
<reference evidence="3" key="1">
    <citation type="submission" date="2025-08" db="UniProtKB">
        <authorList>
            <consortium name="RefSeq"/>
        </authorList>
    </citation>
    <scope>IDENTIFICATION</scope>
    <source>
        <tissue evidence="3">Whole sample</tissue>
    </source>
</reference>